<feature type="domain" description="TonB-dependent receptor plug" evidence="4">
    <location>
        <begin position="217"/>
        <end position="292"/>
    </location>
</feature>
<evidence type="ECO:0000259" key="4">
    <source>
        <dbReference type="Pfam" id="PF07715"/>
    </source>
</evidence>
<evidence type="ECO:0000313" key="5">
    <source>
        <dbReference type="EMBL" id="GAA0763706.1"/>
    </source>
</evidence>
<evidence type="ECO:0000256" key="2">
    <source>
        <dbReference type="ARBA" id="ARBA00023136"/>
    </source>
</evidence>
<comment type="subcellular location">
    <subcellularLocation>
        <location evidence="1">Cell outer membrane</location>
    </subcellularLocation>
</comment>
<dbReference type="Proteomes" id="UP001500185">
    <property type="component" value="Unassembled WGS sequence"/>
</dbReference>
<organism evidence="5 6">
    <name type="scientific">Psychroflexus lacisalsi</name>
    <dbReference type="NCBI Taxonomy" id="503928"/>
    <lineage>
        <taxon>Bacteria</taxon>
        <taxon>Pseudomonadati</taxon>
        <taxon>Bacteroidota</taxon>
        <taxon>Flavobacteriia</taxon>
        <taxon>Flavobacteriales</taxon>
        <taxon>Flavobacteriaceae</taxon>
        <taxon>Psychroflexus</taxon>
    </lineage>
</organism>
<sequence length="842" mass="97032">MIKNKFRLNSFFVVILILISYNMEAQSQEKIELVVLLSEFEDEYAVSFNYLYDDLVNTEVIRPPRTNSLAEALGFISNQFPLKFTYISESSISVNYNKTVHCLSFYNARTRKSIPGVEVIYDNQTLGYSNPMGRIFIDESINAIKLQFAHPNYYDTGVNSSIQNIDSCKTFYLFPEIELDEVLIREYLTKGISLNPDNSLKIIPQEFGVLPGLINADVLHSLQYVSGIVNMDETIAQINVRGGTHDQNLVLWNGSRMYQTGHFFGMISAINPLINHKIKVIKNGSSAFYNEGVSSVIDISSREHSQEFDRNLQLDFLSANAYALLELNRKSNLQVALRRSLTDVWESPTYNGFTDKVFQNTEIQDLLQGDNNRTTTHQELQFFDVSLQYDYEFDSGDKLNFDVLAIQNELTFDEVLETTQEQKRNDFKQGNFLANLTYKTDWSDKHSSSIAFNASFYELEAFNQSVLSNQELLQTNQVVDLKFSLRDSYRFSEHFTLNSGYQFSEVGVTNNSAVTSPEVILRAKEVLRTHSGVGELTYISKDEKVMTRVGVRANYYTGFDDVRWEPRFNFSYQANRYWRWNLLGEIKNQTLTQVIDQQQDFLGVEKRRWILADEENFPIINNKQIEVGFNFNKKGWLFQGSLYHKIVESISSGSQGFQNQLEFLQISGDYEVTGFEVLVQKRIHDFNFWVNFSVMENTYDFNNFSPQQFANNFEITQSSAFGVSFTTDQLKLSLGGRYFAGRPTTEIDFQNPILTPETNPRLNFLSPNESNLEDYLQINFTATYQFQLSKSSIRTGFSILNLFNSNNLTQQFFRLNDSNSSVENVRIQSLELTPNAFISIQF</sequence>
<evidence type="ECO:0000256" key="1">
    <source>
        <dbReference type="ARBA" id="ARBA00004442"/>
    </source>
</evidence>
<name>A0ABN1KE46_9FLAO</name>
<evidence type="ECO:0000256" key="3">
    <source>
        <dbReference type="ARBA" id="ARBA00023237"/>
    </source>
</evidence>
<keyword evidence="2" id="KW-0472">Membrane</keyword>
<dbReference type="InterPro" id="IPR012910">
    <property type="entry name" value="Plug_dom"/>
</dbReference>
<accession>A0ABN1KE46</accession>
<evidence type="ECO:0000313" key="6">
    <source>
        <dbReference type="Proteomes" id="UP001500185"/>
    </source>
</evidence>
<reference evidence="5 6" key="1">
    <citation type="journal article" date="2019" name="Int. J. Syst. Evol. Microbiol.">
        <title>The Global Catalogue of Microorganisms (GCM) 10K type strain sequencing project: providing services to taxonomists for standard genome sequencing and annotation.</title>
        <authorList>
            <consortium name="The Broad Institute Genomics Platform"/>
            <consortium name="The Broad Institute Genome Sequencing Center for Infectious Disease"/>
            <person name="Wu L."/>
            <person name="Ma J."/>
        </authorList>
    </citation>
    <scope>NUCLEOTIDE SEQUENCE [LARGE SCALE GENOMIC DNA]</scope>
    <source>
        <strain evidence="5 6">JCM 16231</strain>
    </source>
</reference>
<keyword evidence="3" id="KW-0998">Cell outer membrane</keyword>
<dbReference type="EMBL" id="BAAAGG010000022">
    <property type="protein sequence ID" value="GAA0763706.1"/>
    <property type="molecule type" value="Genomic_DNA"/>
</dbReference>
<protein>
    <recommendedName>
        <fullName evidence="4">TonB-dependent receptor plug domain-containing protein</fullName>
    </recommendedName>
</protein>
<gene>
    <name evidence="5" type="ORF">GCM10009433_25330</name>
</gene>
<comment type="caution">
    <text evidence="5">The sequence shown here is derived from an EMBL/GenBank/DDBJ whole genome shotgun (WGS) entry which is preliminary data.</text>
</comment>
<dbReference type="Pfam" id="PF07715">
    <property type="entry name" value="Plug"/>
    <property type="match status" value="1"/>
</dbReference>
<dbReference type="SUPFAM" id="SSF56935">
    <property type="entry name" value="Porins"/>
    <property type="match status" value="1"/>
</dbReference>
<dbReference type="Gene3D" id="2.40.170.20">
    <property type="entry name" value="TonB-dependent receptor, beta-barrel domain"/>
    <property type="match status" value="1"/>
</dbReference>
<dbReference type="InterPro" id="IPR036942">
    <property type="entry name" value="Beta-barrel_TonB_sf"/>
</dbReference>
<proteinExistence type="predicted"/>
<keyword evidence="6" id="KW-1185">Reference proteome</keyword>